<evidence type="ECO:0000256" key="1">
    <source>
        <dbReference type="SAM" id="MobiDB-lite"/>
    </source>
</evidence>
<evidence type="ECO:0000313" key="3">
    <source>
        <dbReference type="Proteomes" id="UP001152885"/>
    </source>
</evidence>
<evidence type="ECO:0000313" key="2">
    <source>
        <dbReference type="EMBL" id="CAI5759262.1"/>
    </source>
</evidence>
<sequence length="350" mass="40264">MFFKKKESTTIQQQLPLQSPFNQTVKKSKSAKDLFHKLTTKTSNSSISSPKLKINSPNNLISSPVLQSNKQIQTNIPTTPELQINQELITPLPHIHNNFQYPHELYYESQRSIKAPSIPPPPIPKFSTPISEFENCHDEDNDILKESPRRRNIRSTLIKSGDFEFINDTESFMNGILSTSTSRQESPRESSISLTEAQIQIFQKYNNAKTIRLVENILSDYEGEEEREKSEVEEKKSESENDEFDIQKLEMMLMNEKNSYLLKRQQREINHLNKLLSYQQGIITKLSKDHPNAKNQKLLPPFKFEILVKNDVDSLISSDESSIMSTPGNIDESRKISSSSSSIVQRNYIK</sequence>
<reference evidence="2" key="1">
    <citation type="submission" date="2022-12" db="EMBL/GenBank/DDBJ databases">
        <authorList>
            <person name="Brejova B."/>
        </authorList>
    </citation>
    <scope>NUCLEOTIDE SEQUENCE</scope>
</reference>
<dbReference type="EMBL" id="CANTUO010000004">
    <property type="protein sequence ID" value="CAI5759262.1"/>
    <property type="molecule type" value="Genomic_DNA"/>
</dbReference>
<feature type="compositionally biased region" description="Basic and acidic residues" evidence="1">
    <location>
        <begin position="226"/>
        <end position="239"/>
    </location>
</feature>
<feature type="region of interest" description="Disordered" evidence="1">
    <location>
        <begin position="319"/>
        <end position="350"/>
    </location>
</feature>
<accession>A0A9W4TZ85</accession>
<gene>
    <name evidence="2" type="ORF">CANVERA_P3772</name>
</gene>
<proteinExistence type="predicted"/>
<organism evidence="2 3">
    <name type="scientific">Candida verbasci</name>
    <dbReference type="NCBI Taxonomy" id="1227364"/>
    <lineage>
        <taxon>Eukaryota</taxon>
        <taxon>Fungi</taxon>
        <taxon>Dikarya</taxon>
        <taxon>Ascomycota</taxon>
        <taxon>Saccharomycotina</taxon>
        <taxon>Pichiomycetes</taxon>
        <taxon>Debaryomycetaceae</taxon>
        <taxon>Candida/Lodderomyces clade</taxon>
        <taxon>Candida</taxon>
    </lineage>
</organism>
<dbReference type="Proteomes" id="UP001152885">
    <property type="component" value="Unassembled WGS sequence"/>
</dbReference>
<comment type="caution">
    <text evidence="2">The sequence shown here is derived from an EMBL/GenBank/DDBJ whole genome shotgun (WGS) entry which is preliminary data.</text>
</comment>
<dbReference type="AlphaFoldDB" id="A0A9W4TZ85"/>
<name>A0A9W4TZ85_9ASCO</name>
<keyword evidence="3" id="KW-1185">Reference proteome</keyword>
<dbReference type="OrthoDB" id="4021053at2759"/>
<protein>
    <submittedName>
        <fullName evidence="2">Uncharacterized protein</fullName>
    </submittedName>
</protein>
<feature type="region of interest" description="Disordered" evidence="1">
    <location>
        <begin position="222"/>
        <end position="241"/>
    </location>
</feature>